<dbReference type="InterPro" id="IPR011990">
    <property type="entry name" value="TPR-like_helical_dom_sf"/>
</dbReference>
<organism evidence="2">
    <name type="scientific">Deinococcus sonorensis KR-87</name>
    <dbReference type="NCBI Taxonomy" id="694439"/>
    <lineage>
        <taxon>Bacteria</taxon>
        <taxon>Thermotogati</taxon>
        <taxon>Deinococcota</taxon>
        <taxon>Deinococci</taxon>
        <taxon>Deinococcales</taxon>
        <taxon>Deinococcaceae</taxon>
        <taxon>Deinococcus</taxon>
    </lineage>
</organism>
<protein>
    <recommendedName>
        <fullName evidence="3">Tetratricopeptide repeat protein</fullName>
    </recommendedName>
</protein>
<dbReference type="EMBL" id="CP158299">
    <property type="protein sequence ID" value="XBV85989.1"/>
    <property type="molecule type" value="Genomic_DNA"/>
</dbReference>
<gene>
    <name evidence="2" type="ORF">ABOD76_06705</name>
</gene>
<proteinExistence type="predicted"/>
<accession>A0AAU7UBX5</accession>
<keyword evidence="1" id="KW-1133">Transmembrane helix</keyword>
<feature type="transmembrane region" description="Helical" evidence="1">
    <location>
        <begin position="32"/>
        <end position="51"/>
    </location>
</feature>
<evidence type="ECO:0008006" key="3">
    <source>
        <dbReference type="Google" id="ProtNLM"/>
    </source>
</evidence>
<sequence>MNYAASLAVVVILTFFFPLTVRIGVAYGLPRTLATVALAAVLTFVAATLLIRWQVARYRQAAESVEEARRQVNLDPQNPRAYFVGGEHLASLLLRLGRRREAAEMIDRYARLGGARESEIVALQTALSQAERRQRRGTHLGRGN</sequence>
<reference evidence="2" key="1">
    <citation type="submission" date="2024-06" db="EMBL/GenBank/DDBJ databases">
        <title>Draft Genome Sequence of Deinococcus sonorensis Type Strain KR-87, a Biofilm Producing Representative of the Genus Deinococcus.</title>
        <authorList>
            <person name="Boren L.S."/>
            <person name="Grosso R.A."/>
            <person name="Hugenberg-Cox A.N."/>
            <person name="Hill J.T.E."/>
            <person name="Albert C.M."/>
            <person name="Tuohy J.M."/>
        </authorList>
    </citation>
    <scope>NUCLEOTIDE SEQUENCE</scope>
    <source>
        <strain evidence="2">KR-87</strain>
    </source>
</reference>
<evidence type="ECO:0000313" key="2">
    <source>
        <dbReference type="EMBL" id="XBV85989.1"/>
    </source>
</evidence>
<dbReference type="AlphaFoldDB" id="A0AAU7UBX5"/>
<dbReference type="Gene3D" id="1.25.40.10">
    <property type="entry name" value="Tetratricopeptide repeat domain"/>
    <property type="match status" value="1"/>
</dbReference>
<dbReference type="RefSeq" id="WP_350244038.1">
    <property type="nucleotide sequence ID" value="NZ_CP158299.1"/>
</dbReference>
<keyword evidence="1" id="KW-0812">Transmembrane</keyword>
<evidence type="ECO:0000256" key="1">
    <source>
        <dbReference type="SAM" id="Phobius"/>
    </source>
</evidence>
<name>A0AAU7UBX5_9DEIO</name>
<keyword evidence="1" id="KW-0472">Membrane</keyword>
<dbReference type="KEGG" id="dsc:ABOD76_06705"/>